<protein>
    <submittedName>
        <fullName evidence="1">Uncharacterized protein</fullName>
    </submittedName>
</protein>
<comment type="caution">
    <text evidence="1">The sequence shown here is derived from an EMBL/GenBank/DDBJ whole genome shotgun (WGS) entry which is preliminary data.</text>
</comment>
<dbReference type="Proteomes" id="UP000092508">
    <property type="component" value="Unassembled WGS sequence"/>
</dbReference>
<gene>
    <name evidence="1" type="ORF">A9308_08645</name>
</gene>
<dbReference type="STRING" id="34059.A9308_08645"/>
<reference evidence="1 2" key="1">
    <citation type="submission" date="2016-06" db="EMBL/GenBank/DDBJ databases">
        <title>Draft genome of Moraxella atlantae CCUG 66109.</title>
        <authorList>
            <person name="Salva-Serra F."/>
            <person name="Engstrom-Jakobsson H."/>
            <person name="Thorell K."/>
            <person name="Gonzales-Siles L."/>
            <person name="Karlsson R."/>
            <person name="Boulund F."/>
            <person name="Engstrand L."/>
            <person name="Kristiansson E."/>
            <person name="Moore E."/>
        </authorList>
    </citation>
    <scope>NUCLEOTIDE SEQUENCE [LARGE SCALE GENOMIC DNA]</scope>
    <source>
        <strain evidence="1 2">CCUG 66109</strain>
    </source>
</reference>
<name>A0A1B8QAJ8_9GAMM</name>
<proteinExistence type="predicted"/>
<evidence type="ECO:0000313" key="2">
    <source>
        <dbReference type="Proteomes" id="UP000092508"/>
    </source>
</evidence>
<organism evidence="1 2">
    <name type="scientific">Faucicola atlantae</name>
    <dbReference type="NCBI Taxonomy" id="34059"/>
    <lineage>
        <taxon>Bacteria</taxon>
        <taxon>Pseudomonadati</taxon>
        <taxon>Pseudomonadota</taxon>
        <taxon>Gammaproteobacteria</taxon>
        <taxon>Moraxellales</taxon>
        <taxon>Moraxellaceae</taxon>
        <taxon>Faucicola</taxon>
    </lineage>
</organism>
<evidence type="ECO:0000313" key="1">
    <source>
        <dbReference type="EMBL" id="OBX76363.1"/>
    </source>
</evidence>
<sequence>MAKASSKNEQKYAQGARKKLRRWLKMRYYMPKARRNKPTRAPDKRQFAEFVCYLLKPRRHRRFGKHS</sequence>
<accession>A0A1B8QAJ8</accession>
<dbReference type="EMBL" id="LZMZ01000031">
    <property type="protein sequence ID" value="OBX76363.1"/>
    <property type="molecule type" value="Genomic_DNA"/>
</dbReference>
<dbReference type="AlphaFoldDB" id="A0A1B8QAJ8"/>